<dbReference type="EMBL" id="NNAY01004467">
    <property type="protein sequence ID" value="OXU17856.1"/>
    <property type="molecule type" value="Genomic_DNA"/>
</dbReference>
<name>A0A232EHM1_9HYME</name>
<protein>
    <submittedName>
        <fullName evidence="1">Uncharacterized protein</fullName>
    </submittedName>
</protein>
<accession>A0A232EHM1</accession>
<evidence type="ECO:0000313" key="1">
    <source>
        <dbReference type="EMBL" id="OXU17856.1"/>
    </source>
</evidence>
<gene>
    <name evidence="1" type="ORF">TSAR_010455</name>
</gene>
<reference evidence="1 2" key="1">
    <citation type="journal article" date="2017" name="Curr. Biol.">
        <title>The Evolution of Venom by Co-option of Single-Copy Genes.</title>
        <authorList>
            <person name="Martinson E.O."/>
            <person name="Mrinalini"/>
            <person name="Kelkar Y.D."/>
            <person name="Chang C.H."/>
            <person name="Werren J.H."/>
        </authorList>
    </citation>
    <scope>NUCLEOTIDE SEQUENCE [LARGE SCALE GENOMIC DNA]</scope>
    <source>
        <strain evidence="1 2">Alberta</strain>
        <tissue evidence="1">Whole body</tissue>
    </source>
</reference>
<evidence type="ECO:0000313" key="2">
    <source>
        <dbReference type="Proteomes" id="UP000215335"/>
    </source>
</evidence>
<comment type="caution">
    <text evidence="1">The sequence shown here is derived from an EMBL/GenBank/DDBJ whole genome shotgun (WGS) entry which is preliminary data.</text>
</comment>
<dbReference type="Proteomes" id="UP000215335">
    <property type="component" value="Unassembled WGS sequence"/>
</dbReference>
<proteinExistence type="predicted"/>
<keyword evidence="2" id="KW-1185">Reference proteome</keyword>
<dbReference type="AlphaFoldDB" id="A0A232EHM1"/>
<organism evidence="1 2">
    <name type="scientific">Trichomalopsis sarcophagae</name>
    <dbReference type="NCBI Taxonomy" id="543379"/>
    <lineage>
        <taxon>Eukaryota</taxon>
        <taxon>Metazoa</taxon>
        <taxon>Ecdysozoa</taxon>
        <taxon>Arthropoda</taxon>
        <taxon>Hexapoda</taxon>
        <taxon>Insecta</taxon>
        <taxon>Pterygota</taxon>
        <taxon>Neoptera</taxon>
        <taxon>Endopterygota</taxon>
        <taxon>Hymenoptera</taxon>
        <taxon>Apocrita</taxon>
        <taxon>Proctotrupomorpha</taxon>
        <taxon>Chalcidoidea</taxon>
        <taxon>Pteromalidae</taxon>
        <taxon>Pteromalinae</taxon>
        <taxon>Trichomalopsis</taxon>
    </lineage>
</organism>
<sequence>MKNKLKKLEKAEAKENEASSLTMKTLQCDNVHATINYDTEQSICSIEPPCTIPSAKRTLDNLVALGHQSSSDLPYELSEPFRQTALDGTRNENYDFGKQSICSIEPPCTIPNAKRKLDNLVALGPQILIYLMNYQSLFDKQHWMEHVMKIMILEPFRQTALDGTRNENYDFGSTLLEDYSVDDSFYQSLTDMLHMYT</sequence>